<proteinExistence type="predicted"/>
<evidence type="ECO:0000256" key="5">
    <source>
        <dbReference type="ARBA" id="ARBA00022982"/>
    </source>
</evidence>
<reference evidence="9 10" key="1">
    <citation type="journal article" date="2019" name="Microbiol. Resour. Announc.">
        <title>Draft Genome Sequences of Type Strains of Gordonibacter faecihominis, Paraeggerthella hongkongensis, Parvibacter caecicola,Slackia equolifaciens, Slackia faecicanis, and Slackia isoflavoniconvertens.</title>
        <authorList>
            <person name="Danylec N."/>
            <person name="Stoll D.A."/>
            <person name="Dotsch A."/>
            <person name="Huch M."/>
        </authorList>
    </citation>
    <scope>NUCLEOTIDE SEQUENCE [LARGE SCALE GENOMIC DNA]</scope>
    <source>
        <strain evidence="9 10">DSM 18785</strain>
    </source>
</reference>
<dbReference type="PANTHER" id="PTHR43177">
    <property type="entry name" value="PROTEIN NRFC"/>
    <property type="match status" value="1"/>
</dbReference>
<accession>A0A3N0AS00</accession>
<dbReference type="PROSITE" id="PS51379">
    <property type="entry name" value="4FE4S_FER_2"/>
    <property type="match status" value="3"/>
</dbReference>
<dbReference type="GO" id="GO:0051539">
    <property type="term" value="F:4 iron, 4 sulfur cluster binding"/>
    <property type="evidence" value="ECO:0007669"/>
    <property type="project" value="UniProtKB-KW"/>
</dbReference>
<evidence type="ECO:0000259" key="8">
    <source>
        <dbReference type="PROSITE" id="PS51379"/>
    </source>
</evidence>
<dbReference type="RefSeq" id="WP_117283900.1">
    <property type="nucleotide sequence ID" value="NZ_JAMTCE010000015.1"/>
</dbReference>
<dbReference type="PANTHER" id="PTHR43177:SF5">
    <property type="entry name" value="ANAEROBIC DIMETHYL SULFOXIDE REDUCTASE CHAIN B-RELATED"/>
    <property type="match status" value="1"/>
</dbReference>
<keyword evidence="2" id="KW-0004">4Fe-4S</keyword>
<dbReference type="AlphaFoldDB" id="A0A3N0AS00"/>
<keyword evidence="4" id="KW-0677">Repeat</keyword>
<keyword evidence="7" id="KW-0411">Iron-sulfur</keyword>
<keyword evidence="10" id="KW-1185">Reference proteome</keyword>
<dbReference type="GO" id="GO:0046872">
    <property type="term" value="F:metal ion binding"/>
    <property type="evidence" value="ECO:0007669"/>
    <property type="project" value="UniProtKB-KW"/>
</dbReference>
<keyword evidence="6" id="KW-0408">Iron</keyword>
<dbReference type="Gene3D" id="3.30.70.20">
    <property type="match status" value="2"/>
</dbReference>
<evidence type="ECO:0000256" key="2">
    <source>
        <dbReference type="ARBA" id="ARBA00022485"/>
    </source>
</evidence>
<gene>
    <name evidence="9" type="ORF">DMP10_07895</name>
</gene>
<dbReference type="Pfam" id="PF13247">
    <property type="entry name" value="Fer4_11"/>
    <property type="match status" value="1"/>
</dbReference>
<evidence type="ECO:0000313" key="9">
    <source>
        <dbReference type="EMBL" id="RNL37349.1"/>
    </source>
</evidence>
<organism evidence="9 10">
    <name type="scientific">Adlercreutzia equolifaciens subsp. celatus DSM 18785</name>
    <dbReference type="NCBI Taxonomy" id="1121021"/>
    <lineage>
        <taxon>Bacteria</taxon>
        <taxon>Bacillati</taxon>
        <taxon>Actinomycetota</taxon>
        <taxon>Coriobacteriia</taxon>
        <taxon>Eggerthellales</taxon>
        <taxon>Eggerthellaceae</taxon>
        <taxon>Adlercreutzia</taxon>
    </lineage>
</organism>
<sequence>MIGFYFDQNRCLGCKTCVVACKDQNDLPVGVQFRYVSDFEVGQYPNARGFHYAGTCNHCKRPACVASCPTGAMYKNEEDGAVLHDDNACIGCESCVHSCPYGVPQLRNDLGIVQKCDSCAALRAEGVNPRCVDACAMRALDFGELSDLEKRYGAGLIRDLPFLPTSGETDPSLLINAKEAALSPEAQGAPQ</sequence>
<comment type="caution">
    <text evidence="9">The sequence shown here is derived from an EMBL/GenBank/DDBJ whole genome shotgun (WGS) entry which is preliminary data.</text>
</comment>
<keyword evidence="5" id="KW-0249">Electron transport</keyword>
<dbReference type="Pfam" id="PF12800">
    <property type="entry name" value="Fer4_4"/>
    <property type="match status" value="1"/>
</dbReference>
<evidence type="ECO:0000256" key="7">
    <source>
        <dbReference type="ARBA" id="ARBA00023014"/>
    </source>
</evidence>
<evidence type="ECO:0000256" key="6">
    <source>
        <dbReference type="ARBA" id="ARBA00023004"/>
    </source>
</evidence>
<keyword evidence="1" id="KW-0813">Transport</keyword>
<dbReference type="PROSITE" id="PS00198">
    <property type="entry name" value="4FE4S_FER_1"/>
    <property type="match status" value="1"/>
</dbReference>
<keyword evidence="3" id="KW-0479">Metal-binding</keyword>
<dbReference type="Proteomes" id="UP000278327">
    <property type="component" value="Unassembled WGS sequence"/>
</dbReference>
<dbReference type="CDD" id="cd16371">
    <property type="entry name" value="DMSOR_beta_like"/>
    <property type="match status" value="1"/>
</dbReference>
<dbReference type="SUPFAM" id="SSF54862">
    <property type="entry name" value="4Fe-4S ferredoxins"/>
    <property type="match status" value="1"/>
</dbReference>
<feature type="domain" description="4Fe-4S ferredoxin-type" evidence="8">
    <location>
        <begin position="47"/>
        <end position="78"/>
    </location>
</feature>
<feature type="domain" description="4Fe-4S ferredoxin-type" evidence="8">
    <location>
        <begin position="2"/>
        <end position="32"/>
    </location>
</feature>
<dbReference type="InterPro" id="IPR050954">
    <property type="entry name" value="ET_IronSulfur_Cluster-Binding"/>
</dbReference>
<name>A0A3N0AS00_9ACTN</name>
<dbReference type="EMBL" id="QICA01000013">
    <property type="protein sequence ID" value="RNL37349.1"/>
    <property type="molecule type" value="Genomic_DNA"/>
</dbReference>
<evidence type="ECO:0000256" key="4">
    <source>
        <dbReference type="ARBA" id="ARBA00022737"/>
    </source>
</evidence>
<dbReference type="InterPro" id="IPR017900">
    <property type="entry name" value="4Fe4S_Fe_S_CS"/>
</dbReference>
<protein>
    <submittedName>
        <fullName evidence="9">4Fe-4S ferredoxin</fullName>
    </submittedName>
</protein>
<evidence type="ECO:0000313" key="10">
    <source>
        <dbReference type="Proteomes" id="UP000278327"/>
    </source>
</evidence>
<evidence type="ECO:0000256" key="1">
    <source>
        <dbReference type="ARBA" id="ARBA00022448"/>
    </source>
</evidence>
<evidence type="ECO:0000256" key="3">
    <source>
        <dbReference type="ARBA" id="ARBA00022723"/>
    </source>
</evidence>
<dbReference type="InterPro" id="IPR017896">
    <property type="entry name" value="4Fe4S_Fe-S-bd"/>
</dbReference>
<feature type="domain" description="4Fe-4S ferredoxin-type" evidence="8">
    <location>
        <begin position="80"/>
        <end position="109"/>
    </location>
</feature>